<protein>
    <recommendedName>
        <fullName evidence="8">Scaffold protein salvador</fullName>
    </recommendedName>
</protein>
<dbReference type="SMART" id="SM00456">
    <property type="entry name" value="WW"/>
    <property type="match status" value="2"/>
</dbReference>
<evidence type="ECO:0000256" key="2">
    <source>
        <dbReference type="ARBA" id="ARBA00022737"/>
    </source>
</evidence>
<reference evidence="6" key="1">
    <citation type="submission" date="2022-01" db="EMBL/GenBank/DDBJ databases">
        <authorList>
            <person name="King R."/>
        </authorList>
    </citation>
    <scope>NUCLEOTIDE SEQUENCE</scope>
</reference>
<dbReference type="InterPro" id="IPR030030">
    <property type="entry name" value="Sav"/>
</dbReference>
<dbReference type="InterPro" id="IPR001202">
    <property type="entry name" value="WW_dom"/>
</dbReference>
<dbReference type="EMBL" id="OU892279">
    <property type="protein sequence ID" value="CAG9766057.1"/>
    <property type="molecule type" value="Genomic_DNA"/>
</dbReference>
<keyword evidence="2" id="KW-0677">Repeat</keyword>
<dbReference type="GO" id="GO:0043065">
    <property type="term" value="P:positive regulation of apoptotic process"/>
    <property type="evidence" value="ECO:0007669"/>
    <property type="project" value="TreeGrafter"/>
</dbReference>
<keyword evidence="1" id="KW-0597">Phosphoprotein</keyword>
<dbReference type="OrthoDB" id="5339429at2759"/>
<dbReference type="AlphaFoldDB" id="A0A9N9QN61"/>
<feature type="domain" description="SARAH" evidence="5">
    <location>
        <begin position="375"/>
        <end position="422"/>
    </location>
</feature>
<dbReference type="GO" id="GO:0008285">
    <property type="term" value="P:negative regulation of cell population proliferation"/>
    <property type="evidence" value="ECO:0007669"/>
    <property type="project" value="TreeGrafter"/>
</dbReference>
<dbReference type="PANTHER" id="PTHR47522">
    <property type="entry name" value="SALVADOR FAMILY WW DOMAIN-CONTAINING PROTEIN 1"/>
    <property type="match status" value="1"/>
</dbReference>
<evidence type="ECO:0008006" key="8">
    <source>
        <dbReference type="Google" id="ProtNLM"/>
    </source>
</evidence>
<dbReference type="GO" id="GO:0006915">
    <property type="term" value="P:apoptotic process"/>
    <property type="evidence" value="ECO:0007669"/>
    <property type="project" value="InterPro"/>
</dbReference>
<dbReference type="Gene3D" id="2.20.70.10">
    <property type="match status" value="2"/>
</dbReference>
<evidence type="ECO:0000256" key="3">
    <source>
        <dbReference type="SAM" id="MobiDB-lite"/>
    </source>
</evidence>
<keyword evidence="7" id="KW-1185">Reference proteome</keyword>
<dbReference type="PANTHER" id="PTHR47522:SF2">
    <property type="entry name" value="PROTEIN SALVADOR HOMOLOG 1"/>
    <property type="match status" value="1"/>
</dbReference>
<dbReference type="CDD" id="cd21433">
    <property type="entry name" value="SARAH_Sav"/>
    <property type="match status" value="1"/>
</dbReference>
<dbReference type="PROSITE" id="PS50020">
    <property type="entry name" value="WW_DOMAIN_2"/>
    <property type="match status" value="2"/>
</dbReference>
<dbReference type="Proteomes" id="UP001152799">
    <property type="component" value="Chromosome 3"/>
</dbReference>
<dbReference type="PROSITE" id="PS50951">
    <property type="entry name" value="SARAH"/>
    <property type="match status" value="1"/>
</dbReference>
<feature type="domain" description="WW" evidence="4">
    <location>
        <begin position="283"/>
        <end position="316"/>
    </location>
</feature>
<dbReference type="CDD" id="cd00201">
    <property type="entry name" value="WW"/>
    <property type="match status" value="2"/>
</dbReference>
<evidence type="ECO:0000259" key="4">
    <source>
        <dbReference type="PROSITE" id="PS50020"/>
    </source>
</evidence>
<feature type="region of interest" description="Disordered" evidence="3">
    <location>
        <begin position="32"/>
        <end position="61"/>
    </location>
</feature>
<dbReference type="GO" id="GO:0035329">
    <property type="term" value="P:hippo signaling"/>
    <property type="evidence" value="ECO:0007669"/>
    <property type="project" value="InterPro"/>
</dbReference>
<dbReference type="GO" id="GO:0005829">
    <property type="term" value="C:cytosol"/>
    <property type="evidence" value="ECO:0007669"/>
    <property type="project" value="TreeGrafter"/>
</dbReference>
<evidence type="ECO:0000313" key="6">
    <source>
        <dbReference type="EMBL" id="CAG9766057.1"/>
    </source>
</evidence>
<accession>A0A9N9QN61</accession>
<evidence type="ECO:0000259" key="5">
    <source>
        <dbReference type="PROSITE" id="PS50951"/>
    </source>
</evidence>
<gene>
    <name evidence="6" type="ORF">CEUTPL_LOCUS6649</name>
</gene>
<evidence type="ECO:0000256" key="1">
    <source>
        <dbReference type="ARBA" id="ARBA00022553"/>
    </source>
</evidence>
<feature type="domain" description="WW" evidence="4">
    <location>
        <begin position="248"/>
        <end position="281"/>
    </location>
</feature>
<name>A0A9N9QN61_9CUCU</name>
<feature type="compositionally biased region" description="Polar residues" evidence="3">
    <location>
        <begin position="44"/>
        <end position="61"/>
    </location>
</feature>
<sequence length="431" mass="49676">MLSRKNKDLRAINEGVVGKYVKKDTPPEMPIINIWTTEPKRRSSNQSRSSLPPQSTIPHTAPHNATLQTVQKFGNQKATISDVGLGAHEGKYTPSASVPDLATRFANLSVGLGPESHLYGSNFSGPNNSNNVNSMNHIYANQLVGNSYNDNSSNNANYVEIDQIYPLEPNILYKDTYNRTNSPIYQNTRDSSVLRTNQDQTTPIYSNTQIDRFNRNQYQGMSYGESLAHNLRQSVGRNENTQEPSEELPLPPGWSVDYTLRGRKYYIDHNTKTTHWSHPLEREGLPTGWQCIQSPIYGVYYVNHITRQAQYEHPCLVPCFNYSNISPQTYQRYLPVRPTHYQPHSVLVPANPYLMEEIPHWLNVYFKTGTEIDHKLRWDMFRLSELECYNAMLTRLYKQELQNIVMKYETYRAALMVGMEKFRVNQTNPRL</sequence>
<organism evidence="6 7">
    <name type="scientific">Ceutorhynchus assimilis</name>
    <name type="common">cabbage seed weevil</name>
    <dbReference type="NCBI Taxonomy" id="467358"/>
    <lineage>
        <taxon>Eukaryota</taxon>
        <taxon>Metazoa</taxon>
        <taxon>Ecdysozoa</taxon>
        <taxon>Arthropoda</taxon>
        <taxon>Hexapoda</taxon>
        <taxon>Insecta</taxon>
        <taxon>Pterygota</taxon>
        <taxon>Neoptera</taxon>
        <taxon>Endopterygota</taxon>
        <taxon>Coleoptera</taxon>
        <taxon>Polyphaga</taxon>
        <taxon>Cucujiformia</taxon>
        <taxon>Curculionidae</taxon>
        <taxon>Ceutorhynchinae</taxon>
        <taxon>Ceutorhynchus</taxon>
    </lineage>
</organism>
<dbReference type="InterPro" id="IPR011524">
    <property type="entry name" value="SARAH_dom"/>
</dbReference>
<dbReference type="FunFam" id="2.20.70.10:FF:000035">
    <property type="entry name" value="Salvador homolog 1 (Drosophila)"/>
    <property type="match status" value="1"/>
</dbReference>
<proteinExistence type="predicted"/>
<dbReference type="Pfam" id="PF00397">
    <property type="entry name" value="WW"/>
    <property type="match status" value="2"/>
</dbReference>
<evidence type="ECO:0000313" key="7">
    <source>
        <dbReference type="Proteomes" id="UP001152799"/>
    </source>
</evidence>
<dbReference type="InterPro" id="IPR036020">
    <property type="entry name" value="WW_dom_sf"/>
</dbReference>
<dbReference type="GO" id="GO:0060090">
    <property type="term" value="F:molecular adaptor activity"/>
    <property type="evidence" value="ECO:0007669"/>
    <property type="project" value="InterPro"/>
</dbReference>
<dbReference type="SUPFAM" id="SSF51045">
    <property type="entry name" value="WW domain"/>
    <property type="match status" value="2"/>
</dbReference>